<gene>
    <name evidence="1" type="ORF">GIB67_021823</name>
</gene>
<organism evidence="1 2">
    <name type="scientific">Kingdonia uniflora</name>
    <dbReference type="NCBI Taxonomy" id="39325"/>
    <lineage>
        <taxon>Eukaryota</taxon>
        <taxon>Viridiplantae</taxon>
        <taxon>Streptophyta</taxon>
        <taxon>Embryophyta</taxon>
        <taxon>Tracheophyta</taxon>
        <taxon>Spermatophyta</taxon>
        <taxon>Magnoliopsida</taxon>
        <taxon>Ranunculales</taxon>
        <taxon>Circaeasteraceae</taxon>
        <taxon>Kingdonia</taxon>
    </lineage>
</organism>
<dbReference type="AlphaFoldDB" id="A0A7J7P800"/>
<comment type="caution">
    <text evidence="1">The sequence shown here is derived from an EMBL/GenBank/DDBJ whole genome shotgun (WGS) entry which is preliminary data.</text>
</comment>
<reference evidence="1 2" key="1">
    <citation type="journal article" date="2020" name="IScience">
        <title>Genome Sequencing of the Endangered Kingdonia uniflora (Circaeasteraceae, Ranunculales) Reveals Potential Mechanisms of Evolutionary Specialization.</title>
        <authorList>
            <person name="Sun Y."/>
            <person name="Deng T."/>
            <person name="Zhang A."/>
            <person name="Moore M.J."/>
            <person name="Landis J.B."/>
            <person name="Lin N."/>
            <person name="Zhang H."/>
            <person name="Zhang X."/>
            <person name="Huang J."/>
            <person name="Zhang X."/>
            <person name="Sun H."/>
            <person name="Wang H."/>
        </authorList>
    </citation>
    <scope>NUCLEOTIDE SEQUENCE [LARGE SCALE GENOMIC DNA]</scope>
    <source>
        <strain evidence="1">TB1705</strain>
        <tissue evidence="1">Leaf</tissue>
    </source>
</reference>
<dbReference type="EMBL" id="JACGCM010000192">
    <property type="protein sequence ID" value="KAF6175318.1"/>
    <property type="molecule type" value="Genomic_DNA"/>
</dbReference>
<accession>A0A7J7P800</accession>
<sequence>MRLLMELSYELEEINVLQKLESLIGHGEEVCIFCLNSLIGRRLLVSLQLHNRAITSWLMRVLVHASATERTE</sequence>
<proteinExistence type="predicted"/>
<name>A0A7J7P800_9MAGN</name>
<protein>
    <submittedName>
        <fullName evidence="1">Uncharacterized protein</fullName>
    </submittedName>
</protein>
<evidence type="ECO:0000313" key="2">
    <source>
        <dbReference type="Proteomes" id="UP000541444"/>
    </source>
</evidence>
<keyword evidence="2" id="KW-1185">Reference proteome</keyword>
<dbReference type="Proteomes" id="UP000541444">
    <property type="component" value="Unassembled WGS sequence"/>
</dbReference>
<evidence type="ECO:0000313" key="1">
    <source>
        <dbReference type="EMBL" id="KAF6175318.1"/>
    </source>
</evidence>